<evidence type="ECO:0000256" key="5">
    <source>
        <dbReference type="SAM" id="SignalP"/>
    </source>
</evidence>
<evidence type="ECO:0000256" key="4">
    <source>
        <dbReference type="ARBA" id="ARBA00023136"/>
    </source>
</evidence>
<evidence type="ECO:0008006" key="7">
    <source>
        <dbReference type="Google" id="ProtNLM"/>
    </source>
</evidence>
<comment type="subcellular location">
    <subcellularLocation>
        <location evidence="1">Cell membrane</location>
    </subcellularLocation>
</comment>
<sequence length="253" mass="28885">MFRIIALRIFFAAFFLPLQSCNLSDSVEQPQSSDLKLLNTYDLSIPEPSGLSLNADRSALWTVSDNTNRIYSVSLEGELIDELRYEGNDLEGIVFDSLRNCLWLAEEQLREVVQVDLNGKELIRYSINLPGSGNSGLEGICMDDLHSFYLLNEKNPRLWAKLNNDFSTSLQKSIDDVDDLSGITYDANRNMFWIVSDQSQLLFLWDPVQGMFVSYDLPFEKAEGVAYDPDLNRMYIVSDKTAKLYVYDLPKNN</sequence>
<gene>
    <name evidence="6" type="ORF">ENK44_03205</name>
</gene>
<evidence type="ECO:0000313" key="6">
    <source>
        <dbReference type="EMBL" id="HGY54687.1"/>
    </source>
</evidence>
<keyword evidence="3" id="KW-1003">Cell membrane</keyword>
<evidence type="ECO:0000256" key="3">
    <source>
        <dbReference type="ARBA" id="ARBA00022475"/>
    </source>
</evidence>
<dbReference type="Pfam" id="PF06977">
    <property type="entry name" value="SdiA-regulated"/>
    <property type="match status" value="1"/>
</dbReference>
<keyword evidence="5" id="KW-0732">Signal</keyword>
<dbReference type="InterPro" id="IPR009722">
    <property type="entry name" value="YjiK/CarP"/>
</dbReference>
<dbReference type="InterPro" id="IPR011042">
    <property type="entry name" value="6-blade_b-propeller_TolB-like"/>
</dbReference>
<feature type="chain" id="PRO_5031204932" description="SMP-30/Gluconolactonase/LRE-like region domain-containing protein" evidence="5">
    <location>
        <begin position="21"/>
        <end position="253"/>
    </location>
</feature>
<dbReference type="GO" id="GO:0005886">
    <property type="term" value="C:plasma membrane"/>
    <property type="evidence" value="ECO:0007669"/>
    <property type="project" value="UniProtKB-SubCell"/>
</dbReference>
<dbReference type="Gene3D" id="2.120.10.30">
    <property type="entry name" value="TolB, C-terminal domain"/>
    <property type="match status" value="1"/>
</dbReference>
<organism evidence="6">
    <name type="scientific">Caldithrix abyssi</name>
    <dbReference type="NCBI Taxonomy" id="187145"/>
    <lineage>
        <taxon>Bacteria</taxon>
        <taxon>Pseudomonadati</taxon>
        <taxon>Calditrichota</taxon>
        <taxon>Calditrichia</taxon>
        <taxon>Calditrichales</taxon>
        <taxon>Calditrichaceae</taxon>
        <taxon>Caldithrix</taxon>
    </lineage>
</organism>
<proteinExistence type="inferred from homology"/>
<name>A0A7V4TZU9_CALAY</name>
<evidence type="ECO:0000256" key="1">
    <source>
        <dbReference type="ARBA" id="ARBA00004236"/>
    </source>
</evidence>
<dbReference type="AlphaFoldDB" id="A0A7V4TZU9"/>
<comment type="caution">
    <text evidence="6">The sequence shown here is derived from an EMBL/GenBank/DDBJ whole genome shotgun (WGS) entry which is preliminary data.</text>
</comment>
<comment type="similarity">
    <text evidence="2">Belongs to the YjiK family.</text>
</comment>
<protein>
    <recommendedName>
        <fullName evidence="7">SMP-30/Gluconolactonase/LRE-like region domain-containing protein</fullName>
    </recommendedName>
</protein>
<dbReference type="EMBL" id="DRQG01000026">
    <property type="protein sequence ID" value="HGY54687.1"/>
    <property type="molecule type" value="Genomic_DNA"/>
</dbReference>
<reference evidence="6" key="1">
    <citation type="journal article" date="2020" name="mSystems">
        <title>Genome- and Community-Level Interaction Insights into Carbon Utilization and Element Cycling Functions of Hydrothermarchaeota in Hydrothermal Sediment.</title>
        <authorList>
            <person name="Zhou Z."/>
            <person name="Liu Y."/>
            <person name="Xu W."/>
            <person name="Pan J."/>
            <person name="Luo Z.H."/>
            <person name="Li M."/>
        </authorList>
    </citation>
    <scope>NUCLEOTIDE SEQUENCE [LARGE SCALE GENOMIC DNA]</scope>
    <source>
        <strain evidence="6">HyVt-577</strain>
    </source>
</reference>
<dbReference type="SUPFAM" id="SSF63829">
    <property type="entry name" value="Calcium-dependent phosphotriesterase"/>
    <property type="match status" value="1"/>
</dbReference>
<feature type="signal peptide" evidence="5">
    <location>
        <begin position="1"/>
        <end position="20"/>
    </location>
</feature>
<accession>A0A7V4TZU9</accession>
<evidence type="ECO:0000256" key="2">
    <source>
        <dbReference type="ARBA" id="ARBA00009852"/>
    </source>
</evidence>
<dbReference type="Proteomes" id="UP000885779">
    <property type="component" value="Unassembled WGS sequence"/>
</dbReference>
<keyword evidence="4" id="KW-0472">Membrane</keyword>